<evidence type="ECO:0000313" key="15">
    <source>
        <dbReference type="Proteomes" id="UP000694388"/>
    </source>
</evidence>
<keyword evidence="4" id="KW-0479">Metal-binding</keyword>
<feature type="domain" description="C2H2-type" evidence="13">
    <location>
        <begin position="209"/>
        <end position="239"/>
    </location>
</feature>
<reference evidence="14" key="1">
    <citation type="submission" date="2025-08" db="UniProtKB">
        <authorList>
            <consortium name="Ensembl"/>
        </authorList>
    </citation>
    <scope>IDENTIFICATION</scope>
</reference>
<keyword evidence="10" id="KW-0804">Transcription</keyword>
<evidence type="ECO:0000256" key="3">
    <source>
        <dbReference type="ARBA" id="ARBA00006991"/>
    </source>
</evidence>
<evidence type="ECO:0000256" key="8">
    <source>
        <dbReference type="ARBA" id="ARBA00023015"/>
    </source>
</evidence>
<reference evidence="14" key="2">
    <citation type="submission" date="2025-09" db="UniProtKB">
        <authorList>
            <consortium name="Ensembl"/>
        </authorList>
    </citation>
    <scope>IDENTIFICATION</scope>
</reference>
<feature type="domain" description="C2H2-type" evidence="13">
    <location>
        <begin position="296"/>
        <end position="323"/>
    </location>
</feature>
<feature type="domain" description="C2H2-type" evidence="13">
    <location>
        <begin position="324"/>
        <end position="351"/>
    </location>
</feature>
<sequence>MKQACCEFLESQLDPSNCLAIRDVAEAHNCVELQQGAELFIQKFSPEEFQHECCFLEKNGVDDSICCDDIRAMCSTRARGIFGPIPAWLESRDLTAEALRAVVIGLGKAILMALCDYTESTPARIKLDSLASRKFTPTMYAALCHFMDSCFEELGLEQLVIPESGKDAETGGSAGDIWMNIEDDDYSADPEEEERHPEDGGEVKLMKMFTCSWCSQSFTTKGALRMHTEGQCMDSSDKKYKCNICPYSTCNKRTYTAHTRVHTGEKPFTCNVCGKKFSTSSYCQIHMRIHTGERPYTCKVCTKTFSNSSTLQKHTRIHTGEKPYICSVCGKGFRQKSHCQIHMRVHTGERPYTCTVCAKTFSDSSALRQHARIHTGERPYTCKVCGKTFSDSSTLRQHSRIHMEERPCACTVCAKKFSDSSLLQDHSQVHNMMSPYMCTVCGKGFLSHSNCKRHMNIHL</sequence>
<dbReference type="InterPro" id="IPR013087">
    <property type="entry name" value="Znf_C2H2_type"/>
</dbReference>
<dbReference type="GO" id="GO:0008270">
    <property type="term" value="F:zinc ion binding"/>
    <property type="evidence" value="ECO:0007669"/>
    <property type="project" value="UniProtKB-KW"/>
</dbReference>
<name>A0A8C4QI98_EPTBU</name>
<evidence type="ECO:0000256" key="12">
    <source>
        <dbReference type="PROSITE-ProRule" id="PRU00042"/>
    </source>
</evidence>
<evidence type="ECO:0000256" key="11">
    <source>
        <dbReference type="ARBA" id="ARBA00023242"/>
    </source>
</evidence>
<evidence type="ECO:0000256" key="7">
    <source>
        <dbReference type="ARBA" id="ARBA00022833"/>
    </source>
</evidence>
<dbReference type="Gene3D" id="1.25.40.420">
    <property type="match status" value="1"/>
</dbReference>
<dbReference type="InterPro" id="IPR036236">
    <property type="entry name" value="Znf_C2H2_sf"/>
</dbReference>
<feature type="domain" description="C2H2-type" evidence="13">
    <location>
        <begin position="268"/>
        <end position="295"/>
    </location>
</feature>
<dbReference type="FunFam" id="3.30.160.60:FF:000100">
    <property type="entry name" value="Zinc finger 45-like"/>
    <property type="match status" value="1"/>
</dbReference>
<feature type="domain" description="C2H2-type" evidence="13">
    <location>
        <begin position="408"/>
        <end position="435"/>
    </location>
</feature>
<keyword evidence="9" id="KW-0238">DNA-binding</keyword>
<dbReference type="FunFam" id="3.30.160.60:FF:001158">
    <property type="entry name" value="zinc finger protein 22"/>
    <property type="match status" value="1"/>
</dbReference>
<proteinExistence type="inferred from homology"/>
<feature type="domain" description="C2H2-type" evidence="13">
    <location>
        <begin position="380"/>
        <end position="407"/>
    </location>
</feature>
<dbReference type="FunFam" id="3.30.160.60:FF:001270">
    <property type="entry name" value="zinc finger protein 583 isoform X1"/>
    <property type="match status" value="1"/>
</dbReference>
<evidence type="ECO:0000256" key="1">
    <source>
        <dbReference type="ARBA" id="ARBA00003767"/>
    </source>
</evidence>
<dbReference type="GO" id="GO:0005634">
    <property type="term" value="C:nucleus"/>
    <property type="evidence" value="ECO:0007669"/>
    <property type="project" value="UniProtKB-SubCell"/>
</dbReference>
<dbReference type="Proteomes" id="UP000694388">
    <property type="component" value="Unplaced"/>
</dbReference>
<dbReference type="FunFam" id="3.30.160.60:FF:000624">
    <property type="entry name" value="zinc finger protein 697"/>
    <property type="match status" value="1"/>
</dbReference>
<dbReference type="PANTHER" id="PTHR24388">
    <property type="entry name" value="ZINC FINGER PROTEIN"/>
    <property type="match status" value="1"/>
</dbReference>
<accession>A0A8C4QI98</accession>
<dbReference type="GeneTree" id="ENSGT01150000286971"/>
<dbReference type="SMART" id="SM00355">
    <property type="entry name" value="ZnF_C2H2"/>
    <property type="match status" value="9"/>
</dbReference>
<feature type="domain" description="C2H2-type" evidence="13">
    <location>
        <begin position="240"/>
        <end position="267"/>
    </location>
</feature>
<dbReference type="FunFam" id="3.30.160.60:FF:000097">
    <property type="entry name" value="Zinc finger protein"/>
    <property type="match status" value="1"/>
</dbReference>
<dbReference type="AlphaFoldDB" id="A0A8C4QI98"/>
<evidence type="ECO:0000256" key="10">
    <source>
        <dbReference type="ARBA" id="ARBA00023163"/>
    </source>
</evidence>
<keyword evidence="15" id="KW-1185">Reference proteome</keyword>
<evidence type="ECO:0000256" key="4">
    <source>
        <dbReference type="ARBA" id="ARBA00022723"/>
    </source>
</evidence>
<keyword evidence="11" id="KW-0539">Nucleus</keyword>
<keyword evidence="6 12" id="KW-0863">Zinc-finger</keyword>
<dbReference type="Gene3D" id="3.30.160.60">
    <property type="entry name" value="Classic Zinc Finger"/>
    <property type="match status" value="9"/>
</dbReference>
<keyword evidence="7" id="KW-0862">Zinc</keyword>
<dbReference type="Pfam" id="PF00096">
    <property type="entry name" value="zf-C2H2"/>
    <property type="match status" value="8"/>
</dbReference>
<dbReference type="FunFam" id="3.30.160.60:FF:002343">
    <property type="entry name" value="Zinc finger protein 33A"/>
    <property type="match status" value="1"/>
</dbReference>
<evidence type="ECO:0000256" key="9">
    <source>
        <dbReference type="ARBA" id="ARBA00023125"/>
    </source>
</evidence>
<dbReference type="GO" id="GO:0000981">
    <property type="term" value="F:DNA-binding transcription factor activity, RNA polymerase II-specific"/>
    <property type="evidence" value="ECO:0007669"/>
    <property type="project" value="TreeGrafter"/>
</dbReference>
<comment type="function">
    <text evidence="1">May be involved in transcriptional regulation.</text>
</comment>
<comment type="subcellular location">
    <subcellularLocation>
        <location evidence="2">Nucleus</location>
    </subcellularLocation>
</comment>
<evidence type="ECO:0000259" key="13">
    <source>
        <dbReference type="PROSITE" id="PS50157"/>
    </source>
</evidence>
<dbReference type="PROSITE" id="PS00028">
    <property type="entry name" value="ZINC_FINGER_C2H2_1"/>
    <property type="match status" value="6"/>
</dbReference>
<comment type="similarity">
    <text evidence="3">Belongs to the krueppel C2H2-type zinc-finger protein family.</text>
</comment>
<evidence type="ECO:0000313" key="14">
    <source>
        <dbReference type="Ensembl" id="ENSEBUP00000015047.1"/>
    </source>
</evidence>
<keyword evidence="5" id="KW-0677">Repeat</keyword>
<evidence type="ECO:0000256" key="5">
    <source>
        <dbReference type="ARBA" id="ARBA00022737"/>
    </source>
</evidence>
<dbReference type="Ensembl" id="ENSEBUT00000015623.1">
    <property type="protein sequence ID" value="ENSEBUP00000015047.1"/>
    <property type="gene ID" value="ENSEBUG00000009484.1"/>
</dbReference>
<feature type="domain" description="C2H2-type" evidence="13">
    <location>
        <begin position="352"/>
        <end position="379"/>
    </location>
</feature>
<evidence type="ECO:0000256" key="6">
    <source>
        <dbReference type="ARBA" id="ARBA00022771"/>
    </source>
</evidence>
<dbReference type="GO" id="GO:0000978">
    <property type="term" value="F:RNA polymerase II cis-regulatory region sequence-specific DNA binding"/>
    <property type="evidence" value="ECO:0007669"/>
    <property type="project" value="TreeGrafter"/>
</dbReference>
<evidence type="ECO:0000256" key="2">
    <source>
        <dbReference type="ARBA" id="ARBA00004123"/>
    </source>
</evidence>
<organism evidence="14 15">
    <name type="scientific">Eptatretus burgeri</name>
    <name type="common">Inshore hagfish</name>
    <dbReference type="NCBI Taxonomy" id="7764"/>
    <lineage>
        <taxon>Eukaryota</taxon>
        <taxon>Metazoa</taxon>
        <taxon>Chordata</taxon>
        <taxon>Craniata</taxon>
        <taxon>Vertebrata</taxon>
        <taxon>Cyclostomata</taxon>
        <taxon>Myxini</taxon>
        <taxon>Myxiniformes</taxon>
        <taxon>Myxinidae</taxon>
        <taxon>Eptatretinae</taxon>
        <taxon>Eptatretus</taxon>
    </lineage>
</organism>
<dbReference type="SUPFAM" id="SSF57667">
    <property type="entry name" value="beta-beta-alpha zinc fingers"/>
    <property type="match status" value="5"/>
</dbReference>
<dbReference type="InterPro" id="IPR050527">
    <property type="entry name" value="Snail/Krueppel_Znf"/>
</dbReference>
<dbReference type="PROSITE" id="PS50157">
    <property type="entry name" value="ZINC_FINGER_C2H2_2"/>
    <property type="match status" value="9"/>
</dbReference>
<keyword evidence="8" id="KW-0805">Transcription regulation</keyword>
<feature type="domain" description="C2H2-type" evidence="13">
    <location>
        <begin position="436"/>
        <end position="459"/>
    </location>
</feature>
<dbReference type="PANTHER" id="PTHR24388:SF104">
    <property type="entry name" value="AT-RICH BINDING PROTEIN-RELATED"/>
    <property type="match status" value="1"/>
</dbReference>
<protein>
    <recommendedName>
        <fullName evidence="13">C2H2-type domain-containing protein</fullName>
    </recommendedName>
</protein>